<dbReference type="AlphaFoldDB" id="A0A7K3UEW5"/>
<evidence type="ECO:0000313" key="1">
    <source>
        <dbReference type="EMBL" id="NEJ72222.1"/>
    </source>
</evidence>
<proteinExistence type="predicted"/>
<sequence>MAKLDLQFRACLDLWLKQPTPNALLQLAGADLKSLYRGQRLLGGRCIGRSSSRP</sequence>
<organism evidence="1 2">
    <name type="scientific">Rhizobium phaseoli</name>
    <dbReference type="NCBI Taxonomy" id="396"/>
    <lineage>
        <taxon>Bacteria</taxon>
        <taxon>Pseudomonadati</taxon>
        <taxon>Pseudomonadota</taxon>
        <taxon>Alphaproteobacteria</taxon>
        <taxon>Hyphomicrobiales</taxon>
        <taxon>Rhizobiaceae</taxon>
        <taxon>Rhizobium/Agrobacterium group</taxon>
        <taxon>Rhizobium</taxon>
    </lineage>
</organism>
<comment type="caution">
    <text evidence="1">The sequence shown here is derived from an EMBL/GenBank/DDBJ whole genome shotgun (WGS) entry which is preliminary data.</text>
</comment>
<dbReference type="RefSeq" id="WP_164011516.1">
    <property type="nucleotide sequence ID" value="NZ_WUFT01000010.1"/>
</dbReference>
<accession>A0A7K3UEW5</accession>
<protein>
    <submittedName>
        <fullName evidence="1">Uncharacterized protein</fullName>
    </submittedName>
</protein>
<gene>
    <name evidence="1" type="ORF">GR197_17045</name>
</gene>
<dbReference type="Proteomes" id="UP000471753">
    <property type="component" value="Unassembled WGS sequence"/>
</dbReference>
<name>A0A7K3UEW5_9HYPH</name>
<reference evidence="1 2" key="1">
    <citation type="submission" date="2019-12" db="EMBL/GenBank/DDBJ databases">
        <title>Rhizobium genotypes associated with high levels of biological nitrogen fixation by grain legumes in a temperate-maritime cropping system.</title>
        <authorList>
            <person name="Maluk M."/>
            <person name="Francesc Ferrando Molina F."/>
            <person name="Lopez Del Egido L."/>
            <person name="Lafos M."/>
            <person name="Langarica-Fuentes A."/>
            <person name="Gebre Yohannes G."/>
            <person name="Young M.W."/>
            <person name="Martin P."/>
            <person name="Gantlett R."/>
            <person name="Kenicer G."/>
            <person name="Hawes C."/>
            <person name="Begg G.S."/>
            <person name="Quilliam R.S."/>
            <person name="Squire G.R."/>
            <person name="Poole P.S."/>
            <person name="Young P.W."/>
            <person name="Iannetta P.M."/>
            <person name="James E.K."/>
        </authorList>
    </citation>
    <scope>NUCLEOTIDE SEQUENCE [LARGE SCALE GENOMIC DNA]</scope>
    <source>
        <strain evidence="1 2">JHI366</strain>
    </source>
</reference>
<dbReference type="EMBL" id="WUFT01000010">
    <property type="protein sequence ID" value="NEJ72222.1"/>
    <property type="molecule type" value="Genomic_DNA"/>
</dbReference>
<evidence type="ECO:0000313" key="2">
    <source>
        <dbReference type="Proteomes" id="UP000471753"/>
    </source>
</evidence>